<keyword evidence="3" id="KW-0732">Signal</keyword>
<feature type="chain" id="PRO_5036355650" evidence="3">
    <location>
        <begin position="20"/>
        <end position="213"/>
    </location>
</feature>
<keyword evidence="2" id="KW-0812">Transmembrane</keyword>
<feature type="region of interest" description="Disordered" evidence="1">
    <location>
        <begin position="59"/>
        <end position="155"/>
    </location>
</feature>
<feature type="compositionally biased region" description="Pro residues" evidence="1">
    <location>
        <begin position="123"/>
        <end position="132"/>
    </location>
</feature>
<evidence type="ECO:0000256" key="3">
    <source>
        <dbReference type="SAM" id="SignalP"/>
    </source>
</evidence>
<organism evidence="5 6">
    <name type="scientific">Aphanomyces stellatus</name>
    <dbReference type="NCBI Taxonomy" id="120398"/>
    <lineage>
        <taxon>Eukaryota</taxon>
        <taxon>Sar</taxon>
        <taxon>Stramenopiles</taxon>
        <taxon>Oomycota</taxon>
        <taxon>Saprolegniomycetes</taxon>
        <taxon>Saprolegniales</taxon>
        <taxon>Verrucalvaceae</taxon>
        <taxon>Aphanomyces</taxon>
    </lineage>
</organism>
<proteinExistence type="predicted"/>
<dbReference type="Proteomes" id="UP000332933">
    <property type="component" value="Unassembled WGS sequence"/>
</dbReference>
<dbReference type="AlphaFoldDB" id="A0A485LNX1"/>
<evidence type="ECO:0000256" key="2">
    <source>
        <dbReference type="SAM" id="Phobius"/>
    </source>
</evidence>
<accession>A0A485LNX1</accession>
<evidence type="ECO:0000256" key="1">
    <source>
        <dbReference type="SAM" id="MobiDB-lite"/>
    </source>
</evidence>
<keyword evidence="6" id="KW-1185">Reference proteome</keyword>
<evidence type="ECO:0000313" key="6">
    <source>
        <dbReference type="Proteomes" id="UP000332933"/>
    </source>
</evidence>
<reference evidence="5 6" key="1">
    <citation type="submission" date="2019-03" db="EMBL/GenBank/DDBJ databases">
        <authorList>
            <person name="Gaulin E."/>
            <person name="Dumas B."/>
        </authorList>
    </citation>
    <scope>NUCLEOTIDE SEQUENCE [LARGE SCALE GENOMIC DNA]</scope>
    <source>
        <strain evidence="5">CBS 568.67</strain>
    </source>
</reference>
<feature type="transmembrane region" description="Helical" evidence="2">
    <location>
        <begin position="177"/>
        <end position="199"/>
    </location>
</feature>
<feature type="compositionally biased region" description="Low complexity" evidence="1">
    <location>
        <begin position="62"/>
        <end position="122"/>
    </location>
</feature>
<evidence type="ECO:0000313" key="5">
    <source>
        <dbReference type="EMBL" id="VFU00424.1"/>
    </source>
</evidence>
<dbReference type="EMBL" id="VJMH01007305">
    <property type="protein sequence ID" value="KAF0684253.1"/>
    <property type="molecule type" value="Genomic_DNA"/>
</dbReference>
<dbReference type="EMBL" id="CAADRA010007331">
    <property type="protein sequence ID" value="VFU00424.1"/>
    <property type="molecule type" value="Genomic_DNA"/>
</dbReference>
<reference evidence="4" key="2">
    <citation type="submission" date="2019-06" db="EMBL/GenBank/DDBJ databases">
        <title>Genomics analysis of Aphanomyces spp. identifies a new class of oomycete effector associated with host adaptation.</title>
        <authorList>
            <person name="Gaulin E."/>
        </authorList>
    </citation>
    <scope>NUCLEOTIDE SEQUENCE</scope>
    <source>
        <strain evidence="4">CBS 578.67</strain>
    </source>
</reference>
<keyword evidence="2" id="KW-1133">Transmembrane helix</keyword>
<protein>
    <submittedName>
        <fullName evidence="5">Aste57867_23779 protein</fullName>
    </submittedName>
</protein>
<feature type="compositionally biased region" description="Low complexity" evidence="1">
    <location>
        <begin position="133"/>
        <end position="155"/>
    </location>
</feature>
<sequence length="213" mass="21845">MKLFVVASTVAVVTCAASAQHSGNCAENWSQCDGQNWSDAACCKSDGWICVPIDATWSQCQPPSSTSSYPTPAPTTTATTDAPTSSPTDTPAPTDTPTNTPCHTDAPTTTTVTDAPPTASPITPSPSDPSTPAPTDTPTDTPAPFVNASTTPAPTNTSSVVLFLASNSASGSSTTSLWAYVVTGAALLTLGMAGVVAYTRRPKHEERKRLLQV</sequence>
<gene>
    <name evidence="5" type="primary">Aste57867_23779</name>
    <name evidence="4" type="ORF">As57867_023706</name>
    <name evidence="5" type="ORF">ASTE57867_23779</name>
</gene>
<name>A0A485LNX1_9STRA</name>
<evidence type="ECO:0000313" key="4">
    <source>
        <dbReference type="EMBL" id="KAF0684253.1"/>
    </source>
</evidence>
<feature type="signal peptide" evidence="3">
    <location>
        <begin position="1"/>
        <end position="19"/>
    </location>
</feature>
<keyword evidence="2" id="KW-0472">Membrane</keyword>